<comment type="caution">
    <text evidence="1">The sequence shown here is derived from an EMBL/GenBank/DDBJ whole genome shotgun (WGS) entry which is preliminary data.</text>
</comment>
<accession>A0A1S1HT60</accession>
<dbReference type="InterPro" id="IPR050263">
    <property type="entry name" value="Bact_Fimbrial_Adh_Pro"/>
</dbReference>
<evidence type="ECO:0000313" key="1">
    <source>
        <dbReference type="EMBL" id="OHT25524.1"/>
    </source>
</evidence>
<dbReference type="OrthoDB" id="7007417at2"/>
<sequence>MIDLNIKPFTLCLCISALFGVSTVYADLPQSRINPTAQVRAIPGIVYVNITGTVIAPPPCIINDGNLIEVNFGEVMSSRIDGTAYKKDVLYTVQCNKMPASAKNAMKMSVQGNKASFDSQSLSTNIDGLGIAIHYNNSKLPVGRTVNFIYPNAPQFAVVPVRDLTANLKGGYFESIATLLIEYQ</sequence>
<evidence type="ECO:0000313" key="2">
    <source>
        <dbReference type="Proteomes" id="UP000179588"/>
    </source>
</evidence>
<proteinExistence type="predicted"/>
<dbReference type="InterPro" id="IPR008966">
    <property type="entry name" value="Adhesion_dom_sf"/>
</dbReference>
<dbReference type="GO" id="GO:0009289">
    <property type="term" value="C:pilus"/>
    <property type="evidence" value="ECO:0007669"/>
    <property type="project" value="InterPro"/>
</dbReference>
<dbReference type="PANTHER" id="PTHR33420:SF26">
    <property type="entry name" value="FIMBRIAL SUBUNIT"/>
    <property type="match status" value="1"/>
</dbReference>
<dbReference type="Pfam" id="PF00419">
    <property type="entry name" value="Fimbrial"/>
    <property type="match status" value="1"/>
</dbReference>
<dbReference type="Proteomes" id="UP000179588">
    <property type="component" value="Unassembled WGS sequence"/>
</dbReference>
<name>A0A1S1HT60_PROST</name>
<protein>
    <submittedName>
        <fullName evidence="1">Fimbrial protein</fullName>
    </submittedName>
</protein>
<dbReference type="GO" id="GO:0043709">
    <property type="term" value="P:cell adhesion involved in single-species biofilm formation"/>
    <property type="evidence" value="ECO:0007669"/>
    <property type="project" value="TreeGrafter"/>
</dbReference>
<reference evidence="1 2" key="1">
    <citation type="submission" date="2016-03" db="EMBL/GenBank/DDBJ databases">
        <title>Genome sequence of Providencia stuartii strain, isolated from the salivary glands of larval Lucilia sericata.</title>
        <authorList>
            <person name="Yuan Y."/>
            <person name="Zhang Y."/>
            <person name="Fu S."/>
            <person name="Crippen T.L."/>
            <person name="Visi D."/>
            <person name="Benbow M.E."/>
            <person name="Allen M."/>
            <person name="Tomberlin J.K."/>
            <person name="Sze S.-H."/>
            <person name="Tarone A.M."/>
        </authorList>
    </citation>
    <scope>NUCLEOTIDE SEQUENCE [LARGE SCALE GENOMIC DNA]</scope>
    <source>
        <strain evidence="1 2">Crippen</strain>
    </source>
</reference>
<dbReference type="RefSeq" id="WP_070925382.1">
    <property type="nucleotide sequence ID" value="NZ_CANMXG010000005.1"/>
</dbReference>
<gene>
    <name evidence="1" type="ORF">A3Q29_13395</name>
</gene>
<dbReference type="PANTHER" id="PTHR33420">
    <property type="entry name" value="FIMBRIAL SUBUNIT ELFA-RELATED"/>
    <property type="match status" value="1"/>
</dbReference>
<dbReference type="GeneID" id="92280537"/>
<organism evidence="1 2">
    <name type="scientific">Providencia stuartii</name>
    <dbReference type="NCBI Taxonomy" id="588"/>
    <lineage>
        <taxon>Bacteria</taxon>
        <taxon>Pseudomonadati</taxon>
        <taxon>Pseudomonadota</taxon>
        <taxon>Gammaproteobacteria</taxon>
        <taxon>Enterobacterales</taxon>
        <taxon>Morganellaceae</taxon>
        <taxon>Providencia</taxon>
    </lineage>
</organism>
<dbReference type="SUPFAM" id="SSF49401">
    <property type="entry name" value="Bacterial adhesins"/>
    <property type="match status" value="1"/>
</dbReference>
<dbReference type="InterPro" id="IPR000259">
    <property type="entry name" value="Adhesion_dom_fimbrial"/>
</dbReference>
<dbReference type="AlphaFoldDB" id="A0A1S1HT60"/>
<dbReference type="EMBL" id="LVIE01000024">
    <property type="protein sequence ID" value="OHT25524.1"/>
    <property type="molecule type" value="Genomic_DNA"/>
</dbReference>
<keyword evidence="2" id="KW-1185">Reference proteome</keyword>
<dbReference type="Gene3D" id="2.60.40.1090">
    <property type="entry name" value="Fimbrial-type adhesion domain"/>
    <property type="match status" value="1"/>
</dbReference>
<dbReference type="InterPro" id="IPR036937">
    <property type="entry name" value="Adhesion_dom_fimbrial_sf"/>
</dbReference>